<dbReference type="RefSeq" id="WP_134836933.1">
    <property type="nucleotide sequence ID" value="NZ_SATR01000038.1"/>
</dbReference>
<proteinExistence type="inferred from homology"/>
<evidence type="ECO:0000256" key="2">
    <source>
        <dbReference type="ARBA" id="ARBA00022908"/>
    </source>
</evidence>
<dbReference type="GO" id="GO:0003677">
    <property type="term" value="F:DNA binding"/>
    <property type="evidence" value="ECO:0007669"/>
    <property type="project" value="UniProtKB-KW"/>
</dbReference>
<evidence type="ECO:0000313" key="6">
    <source>
        <dbReference type="EMBL" id="TFH89992.1"/>
    </source>
</evidence>
<feature type="domain" description="Tyr recombinase" evidence="5">
    <location>
        <begin position="209"/>
        <end position="386"/>
    </location>
</feature>
<dbReference type="Pfam" id="PF22022">
    <property type="entry name" value="Phage_int_M"/>
    <property type="match status" value="1"/>
</dbReference>
<dbReference type="GO" id="GO:0006310">
    <property type="term" value="P:DNA recombination"/>
    <property type="evidence" value="ECO:0007669"/>
    <property type="project" value="UniProtKB-KW"/>
</dbReference>
<dbReference type="NCBIfam" id="NF007246">
    <property type="entry name" value="PRK09692.1"/>
    <property type="match status" value="1"/>
</dbReference>
<dbReference type="PANTHER" id="PTHR30629:SF6">
    <property type="entry name" value="PROPHAGE INTEGRASE INTA-RELATED"/>
    <property type="match status" value="1"/>
</dbReference>
<reference evidence="6 7" key="1">
    <citation type="submission" date="2019-01" db="EMBL/GenBank/DDBJ databases">
        <title>Vibrio BEI176 sp. nov, a marine bacterium isolated from China: eastern marignal seas.</title>
        <authorList>
            <person name="Li B."/>
        </authorList>
    </citation>
    <scope>NUCLEOTIDE SEQUENCE [LARGE SCALE GENOMIC DNA]</scope>
    <source>
        <strain evidence="6 7">BEI176</strain>
    </source>
</reference>
<dbReference type="Gene3D" id="1.10.443.10">
    <property type="entry name" value="Intergrase catalytic core"/>
    <property type="match status" value="1"/>
</dbReference>
<dbReference type="PROSITE" id="PS51898">
    <property type="entry name" value="TYR_RECOMBINASE"/>
    <property type="match status" value="1"/>
</dbReference>
<dbReference type="Proteomes" id="UP000297753">
    <property type="component" value="Unassembled WGS sequence"/>
</dbReference>
<dbReference type="InterPro" id="IPR013762">
    <property type="entry name" value="Integrase-like_cat_sf"/>
</dbReference>
<dbReference type="InterPro" id="IPR053876">
    <property type="entry name" value="Phage_int_M"/>
</dbReference>
<keyword evidence="7" id="KW-1185">Reference proteome</keyword>
<dbReference type="InterPro" id="IPR011010">
    <property type="entry name" value="DNA_brk_join_enz"/>
</dbReference>
<dbReference type="SUPFAM" id="SSF56349">
    <property type="entry name" value="DNA breaking-rejoining enzymes"/>
    <property type="match status" value="1"/>
</dbReference>
<name>A0A4Y8WAQ3_9VIBR</name>
<evidence type="ECO:0000256" key="4">
    <source>
        <dbReference type="ARBA" id="ARBA00023172"/>
    </source>
</evidence>
<dbReference type="CDD" id="cd00801">
    <property type="entry name" value="INT_P4_C"/>
    <property type="match status" value="1"/>
</dbReference>
<keyword evidence="4" id="KW-0233">DNA recombination</keyword>
<dbReference type="InterPro" id="IPR038488">
    <property type="entry name" value="Integrase_DNA-bd_sf"/>
</dbReference>
<dbReference type="InterPro" id="IPR010998">
    <property type="entry name" value="Integrase_recombinase_N"/>
</dbReference>
<keyword evidence="2" id="KW-0229">DNA integration</keyword>
<dbReference type="PANTHER" id="PTHR30629">
    <property type="entry name" value="PROPHAGE INTEGRASE"/>
    <property type="match status" value="1"/>
</dbReference>
<accession>A0A4Y8WAQ3</accession>
<dbReference type="InterPro" id="IPR025166">
    <property type="entry name" value="Integrase_DNA_bind_dom"/>
</dbReference>
<dbReference type="Pfam" id="PF00589">
    <property type="entry name" value="Phage_integrase"/>
    <property type="match status" value="1"/>
</dbReference>
<evidence type="ECO:0000313" key="7">
    <source>
        <dbReference type="Proteomes" id="UP000297753"/>
    </source>
</evidence>
<gene>
    <name evidence="6" type="ORF">ELS82_19310</name>
</gene>
<dbReference type="Pfam" id="PF13356">
    <property type="entry name" value="Arm-DNA-bind_3"/>
    <property type="match status" value="1"/>
</dbReference>
<dbReference type="Gene3D" id="1.10.150.130">
    <property type="match status" value="1"/>
</dbReference>
<sequence>MARNVKPLTFTEVNKAKPREKEYTLSDGQGLMLSVRPSGSKVWLFKYQKPYTKKRTNISFGSFPEISISDARKLRLEALTLLAKLIDPREHKEQQTQGKLAELEYTFEKVSESWMAVKSSTVSENYAKDIWRSFELHVFPKLGKLPISKLTAIETINTLKPIAAKGSLETVKRLCQRINEVMDFSVNTGIVNSNPLSKIHSAFHAPKKKNMPTITPEELPQFMTTLSRASIKLTTRCLIEWQLHTMTRPNESSSARWSEIDWGKSTWIVPAERMKSRREHSIPLTPQMLELLNIMKPISGHREFIFPADRDPRKPTNSQTANAAIKRMGYQGKLVSHGLRAIASTALNEQGFNPDVIEAALSHVDGNEVRRAYNRTDYLEQRRPVMCWWSEYIEAATRGLSNNTLSTRNLRVIGD</sequence>
<evidence type="ECO:0000259" key="5">
    <source>
        <dbReference type="PROSITE" id="PS51898"/>
    </source>
</evidence>
<dbReference type="GO" id="GO:0015074">
    <property type="term" value="P:DNA integration"/>
    <property type="evidence" value="ECO:0007669"/>
    <property type="project" value="UniProtKB-KW"/>
</dbReference>
<evidence type="ECO:0000256" key="3">
    <source>
        <dbReference type="ARBA" id="ARBA00023125"/>
    </source>
</evidence>
<dbReference type="Gene3D" id="3.30.160.390">
    <property type="entry name" value="Integrase, DNA-binding domain"/>
    <property type="match status" value="1"/>
</dbReference>
<dbReference type="EMBL" id="SATR01000038">
    <property type="protein sequence ID" value="TFH89992.1"/>
    <property type="molecule type" value="Genomic_DNA"/>
</dbReference>
<comment type="similarity">
    <text evidence="1">Belongs to the 'phage' integrase family.</text>
</comment>
<organism evidence="6 7">
    <name type="scientific">Vibrio ouci</name>
    <dbReference type="NCBI Taxonomy" id="2499078"/>
    <lineage>
        <taxon>Bacteria</taxon>
        <taxon>Pseudomonadati</taxon>
        <taxon>Pseudomonadota</taxon>
        <taxon>Gammaproteobacteria</taxon>
        <taxon>Vibrionales</taxon>
        <taxon>Vibrionaceae</taxon>
        <taxon>Vibrio</taxon>
    </lineage>
</organism>
<protein>
    <submittedName>
        <fullName evidence="6">DUF4102 domain-containing protein</fullName>
    </submittedName>
</protein>
<evidence type="ECO:0000256" key="1">
    <source>
        <dbReference type="ARBA" id="ARBA00008857"/>
    </source>
</evidence>
<dbReference type="OrthoDB" id="9795573at2"/>
<dbReference type="InterPro" id="IPR050808">
    <property type="entry name" value="Phage_Integrase"/>
</dbReference>
<keyword evidence="3" id="KW-0238">DNA-binding</keyword>
<dbReference type="InterPro" id="IPR002104">
    <property type="entry name" value="Integrase_catalytic"/>
</dbReference>
<dbReference type="AlphaFoldDB" id="A0A4Y8WAQ3"/>
<comment type="caution">
    <text evidence="6">The sequence shown here is derived from an EMBL/GenBank/DDBJ whole genome shotgun (WGS) entry which is preliminary data.</text>
</comment>